<name>A0ABN9XXH7_9DINO</name>
<accession>A0ABN9XXH7</accession>
<protein>
    <submittedName>
        <fullName evidence="1">Uncharacterized protein</fullName>
    </submittedName>
</protein>
<gene>
    <name evidence="1" type="ORF">PCOR1329_LOCUS79418</name>
</gene>
<keyword evidence="2" id="KW-1185">Reference proteome</keyword>
<sequence>MVIAFVGYGQQHRSLVDDMAHEVAADGGEVSLYGARRALTEDHSRTIGHQENSNAAQTQRTVIRQEGCEQVCKNIVDAVWNVQKQQILVLVRHECAPAQRDVEHLMSRNTVEGQYMRAHSSKIFNLGEQRGKRGHIAMLKNVMKWLQPGKARGLTDGGEQPYSQLYACKAVTDTFEACATWKTLWD</sequence>
<dbReference type="EMBL" id="CAUYUJ010021148">
    <property type="protein sequence ID" value="CAK0902980.1"/>
    <property type="molecule type" value="Genomic_DNA"/>
</dbReference>
<dbReference type="Proteomes" id="UP001189429">
    <property type="component" value="Unassembled WGS sequence"/>
</dbReference>
<evidence type="ECO:0000313" key="1">
    <source>
        <dbReference type="EMBL" id="CAK0902980.1"/>
    </source>
</evidence>
<organism evidence="1 2">
    <name type="scientific">Prorocentrum cordatum</name>
    <dbReference type="NCBI Taxonomy" id="2364126"/>
    <lineage>
        <taxon>Eukaryota</taxon>
        <taxon>Sar</taxon>
        <taxon>Alveolata</taxon>
        <taxon>Dinophyceae</taxon>
        <taxon>Prorocentrales</taxon>
        <taxon>Prorocentraceae</taxon>
        <taxon>Prorocentrum</taxon>
    </lineage>
</organism>
<proteinExistence type="predicted"/>
<evidence type="ECO:0000313" key="2">
    <source>
        <dbReference type="Proteomes" id="UP001189429"/>
    </source>
</evidence>
<comment type="caution">
    <text evidence="1">The sequence shown here is derived from an EMBL/GenBank/DDBJ whole genome shotgun (WGS) entry which is preliminary data.</text>
</comment>
<reference evidence="1" key="1">
    <citation type="submission" date="2023-10" db="EMBL/GenBank/DDBJ databases">
        <authorList>
            <person name="Chen Y."/>
            <person name="Shah S."/>
            <person name="Dougan E. K."/>
            <person name="Thang M."/>
            <person name="Chan C."/>
        </authorList>
    </citation>
    <scope>NUCLEOTIDE SEQUENCE [LARGE SCALE GENOMIC DNA]</scope>
</reference>